<gene>
    <name evidence="2" type="ORF">GR183_14175</name>
</gene>
<sequence length="146" mass="15825">MGGHAPLPTIDSLKAQAKRLRGGLAANGNNVSHGRALELVAQQYGFRDWNTLFASAGNRKSIADLRIGDTVTGRYLGQPFTGRLVGMQDLAGSGRFRLTLKFDEPVDVVTFKSFSAFRQRVTATVYETGRSAETTSNGEPHIVIDL</sequence>
<feature type="domain" description="Glyoxalase-related protein" evidence="1">
    <location>
        <begin position="5"/>
        <end position="145"/>
    </location>
</feature>
<accession>A0A7X3LVV6</accession>
<dbReference type="InterPro" id="IPR045517">
    <property type="entry name" value="Glyoxalase_8"/>
</dbReference>
<evidence type="ECO:0000259" key="1">
    <source>
        <dbReference type="Pfam" id="PF20066"/>
    </source>
</evidence>
<organism evidence="2 3">
    <name type="scientific">Stappia sediminis</name>
    <dbReference type="NCBI Taxonomy" id="2692190"/>
    <lineage>
        <taxon>Bacteria</taxon>
        <taxon>Pseudomonadati</taxon>
        <taxon>Pseudomonadota</taxon>
        <taxon>Alphaproteobacteria</taxon>
        <taxon>Hyphomicrobiales</taxon>
        <taxon>Stappiaceae</taxon>
        <taxon>Stappia</taxon>
    </lineage>
</organism>
<name>A0A7X3LVV6_9HYPH</name>
<dbReference type="RefSeq" id="WP_160776282.1">
    <property type="nucleotide sequence ID" value="NZ_WUMV01000006.1"/>
</dbReference>
<proteinExistence type="predicted"/>
<dbReference type="Proteomes" id="UP000433101">
    <property type="component" value="Unassembled WGS sequence"/>
</dbReference>
<comment type="caution">
    <text evidence="2">The sequence shown here is derived from an EMBL/GenBank/DDBJ whole genome shotgun (WGS) entry which is preliminary data.</text>
</comment>
<dbReference type="AlphaFoldDB" id="A0A7X3LVV6"/>
<evidence type="ECO:0000313" key="2">
    <source>
        <dbReference type="EMBL" id="MXN66057.1"/>
    </source>
</evidence>
<dbReference type="EMBL" id="WUMV01000006">
    <property type="protein sequence ID" value="MXN66057.1"/>
    <property type="molecule type" value="Genomic_DNA"/>
</dbReference>
<keyword evidence="3" id="KW-1185">Reference proteome</keyword>
<protein>
    <recommendedName>
        <fullName evidence="1">Glyoxalase-related protein domain-containing protein</fullName>
    </recommendedName>
</protein>
<evidence type="ECO:0000313" key="3">
    <source>
        <dbReference type="Proteomes" id="UP000433101"/>
    </source>
</evidence>
<dbReference type="Pfam" id="PF20066">
    <property type="entry name" value="Glyoxalase_8"/>
    <property type="match status" value="1"/>
</dbReference>
<reference evidence="2 3" key="1">
    <citation type="submission" date="2019-12" db="EMBL/GenBank/DDBJ databases">
        <authorList>
            <person name="Li M."/>
        </authorList>
    </citation>
    <scope>NUCLEOTIDE SEQUENCE [LARGE SCALE GENOMIC DNA]</scope>
    <source>
        <strain evidence="2 3">GBMRC 2046</strain>
    </source>
</reference>